<reference evidence="3" key="1">
    <citation type="submission" date="2021-12" db="EMBL/GenBank/DDBJ databases">
        <authorList>
            <person name="Rodrigo-Torres L."/>
            <person name="Arahal R. D."/>
            <person name="Lucena T."/>
        </authorList>
    </citation>
    <scope>NUCLEOTIDE SEQUENCE</scope>
    <source>
        <strain evidence="3">CECT 8858</strain>
    </source>
</reference>
<evidence type="ECO:0000259" key="2">
    <source>
        <dbReference type="PROSITE" id="PS50943"/>
    </source>
</evidence>
<dbReference type="Gene3D" id="1.10.260.40">
    <property type="entry name" value="lambda repressor-like DNA-binding domains"/>
    <property type="match status" value="1"/>
</dbReference>
<keyword evidence="1" id="KW-0238">DNA-binding</keyword>
<dbReference type="InterPro" id="IPR010982">
    <property type="entry name" value="Lambda_DNA-bd_dom_sf"/>
</dbReference>
<protein>
    <recommendedName>
        <fullName evidence="2">HTH cro/C1-type domain-containing protein</fullName>
    </recommendedName>
</protein>
<dbReference type="PROSITE" id="PS50943">
    <property type="entry name" value="HTH_CROC1"/>
    <property type="match status" value="1"/>
</dbReference>
<dbReference type="InterPro" id="IPR050807">
    <property type="entry name" value="TransReg_Diox_bact_type"/>
</dbReference>
<organism evidence="3 4">
    <name type="scientific">Emticicia aquatica</name>
    <dbReference type="NCBI Taxonomy" id="1681835"/>
    <lineage>
        <taxon>Bacteria</taxon>
        <taxon>Pseudomonadati</taxon>
        <taxon>Bacteroidota</taxon>
        <taxon>Cytophagia</taxon>
        <taxon>Cytophagales</taxon>
        <taxon>Leadbetterellaceae</taxon>
        <taxon>Emticicia</taxon>
    </lineage>
</organism>
<keyword evidence="4" id="KW-1185">Reference proteome</keyword>
<comment type="caution">
    <text evidence="3">The sequence shown here is derived from an EMBL/GenBank/DDBJ whole genome shotgun (WGS) entry which is preliminary data.</text>
</comment>
<dbReference type="CDD" id="cd00093">
    <property type="entry name" value="HTH_XRE"/>
    <property type="match status" value="1"/>
</dbReference>
<sequence>MSTHRVYKNIKALRELNRFSMADMAESLNISPSSYFQLEKGNSKATIERLEEIAQVLGVSLSHLIGSEESMEEAKRITDLEMELEEKKRIIEILHSSLEVVTKYANDMIMEENKRLKKEGMDDLKVPKLPKIPKI</sequence>
<dbReference type="EMBL" id="CAKLPY010000001">
    <property type="protein sequence ID" value="CAH0994410.1"/>
    <property type="molecule type" value="Genomic_DNA"/>
</dbReference>
<dbReference type="SMART" id="SM00530">
    <property type="entry name" value="HTH_XRE"/>
    <property type="match status" value="1"/>
</dbReference>
<name>A0ABN8EP44_9BACT</name>
<dbReference type="PANTHER" id="PTHR46797">
    <property type="entry name" value="HTH-TYPE TRANSCRIPTIONAL REGULATOR"/>
    <property type="match status" value="1"/>
</dbReference>
<dbReference type="InterPro" id="IPR001387">
    <property type="entry name" value="Cro/C1-type_HTH"/>
</dbReference>
<evidence type="ECO:0000313" key="4">
    <source>
        <dbReference type="Proteomes" id="UP000837932"/>
    </source>
</evidence>
<dbReference type="SUPFAM" id="SSF47413">
    <property type="entry name" value="lambda repressor-like DNA-binding domains"/>
    <property type="match status" value="1"/>
</dbReference>
<dbReference type="Pfam" id="PF01381">
    <property type="entry name" value="HTH_3"/>
    <property type="match status" value="1"/>
</dbReference>
<evidence type="ECO:0000313" key="3">
    <source>
        <dbReference type="EMBL" id="CAH0994410.1"/>
    </source>
</evidence>
<evidence type="ECO:0000256" key="1">
    <source>
        <dbReference type="ARBA" id="ARBA00023125"/>
    </source>
</evidence>
<accession>A0ABN8EP44</accession>
<proteinExistence type="predicted"/>
<gene>
    <name evidence="3" type="ORF">EMA8858_00519</name>
</gene>
<dbReference type="PANTHER" id="PTHR46797:SF1">
    <property type="entry name" value="METHYLPHOSPHONATE SYNTHASE"/>
    <property type="match status" value="1"/>
</dbReference>
<feature type="domain" description="HTH cro/C1-type" evidence="2">
    <location>
        <begin position="10"/>
        <end position="64"/>
    </location>
</feature>
<dbReference type="Proteomes" id="UP000837932">
    <property type="component" value="Unassembled WGS sequence"/>
</dbReference>
<dbReference type="RefSeq" id="WP_238804159.1">
    <property type="nucleotide sequence ID" value="NZ_CAKLPY010000001.1"/>
</dbReference>